<gene>
    <name evidence="3" type="ORF">AKO1_009263</name>
</gene>
<evidence type="ECO:0000259" key="2">
    <source>
        <dbReference type="PROSITE" id="PS51352"/>
    </source>
</evidence>
<dbReference type="PROSITE" id="PS51352">
    <property type="entry name" value="THIOREDOXIN_2"/>
    <property type="match status" value="1"/>
</dbReference>
<dbReference type="GO" id="GO:0006457">
    <property type="term" value="P:protein folding"/>
    <property type="evidence" value="ECO:0007669"/>
    <property type="project" value="TreeGrafter"/>
</dbReference>
<dbReference type="Gene3D" id="3.40.30.10">
    <property type="entry name" value="Glutaredoxin"/>
    <property type="match status" value="1"/>
</dbReference>
<evidence type="ECO:0000313" key="4">
    <source>
        <dbReference type="Proteomes" id="UP001431209"/>
    </source>
</evidence>
<feature type="chain" id="PRO_5043363243" evidence="1">
    <location>
        <begin position="18"/>
        <end position="142"/>
    </location>
</feature>
<evidence type="ECO:0000313" key="3">
    <source>
        <dbReference type="EMBL" id="KAL0489793.1"/>
    </source>
</evidence>
<dbReference type="EMBL" id="JAOPGA020001603">
    <property type="protein sequence ID" value="KAL0489793.1"/>
    <property type="molecule type" value="Genomic_DNA"/>
</dbReference>
<reference evidence="3 4" key="1">
    <citation type="submission" date="2024-03" db="EMBL/GenBank/DDBJ databases">
        <title>The Acrasis kona genome and developmental transcriptomes reveal deep origins of eukaryotic multicellular pathways.</title>
        <authorList>
            <person name="Sheikh S."/>
            <person name="Fu C.-J."/>
            <person name="Brown M.W."/>
            <person name="Baldauf S.L."/>
        </authorList>
    </citation>
    <scope>NUCLEOTIDE SEQUENCE [LARGE SCALE GENOMIC DNA]</scope>
    <source>
        <strain evidence="3 4">ATCC MYA-3509</strain>
    </source>
</reference>
<dbReference type="Pfam" id="PF00085">
    <property type="entry name" value="Thioredoxin"/>
    <property type="match status" value="1"/>
</dbReference>
<comment type="caution">
    <text evidence="3">The sequence shown here is derived from an EMBL/GenBank/DDBJ whole genome shotgun (WGS) entry which is preliminary data.</text>
</comment>
<organism evidence="3 4">
    <name type="scientific">Acrasis kona</name>
    <dbReference type="NCBI Taxonomy" id="1008807"/>
    <lineage>
        <taxon>Eukaryota</taxon>
        <taxon>Discoba</taxon>
        <taxon>Heterolobosea</taxon>
        <taxon>Tetramitia</taxon>
        <taxon>Eutetramitia</taxon>
        <taxon>Acrasidae</taxon>
        <taxon>Acrasis</taxon>
    </lineage>
</organism>
<evidence type="ECO:0000256" key="1">
    <source>
        <dbReference type="SAM" id="SignalP"/>
    </source>
</evidence>
<dbReference type="InterPro" id="IPR036249">
    <property type="entry name" value="Thioredoxin-like_sf"/>
</dbReference>
<dbReference type="InterPro" id="IPR051063">
    <property type="entry name" value="PDI"/>
</dbReference>
<feature type="domain" description="Thioredoxin" evidence="2">
    <location>
        <begin position="10"/>
        <end position="141"/>
    </location>
</feature>
<protein>
    <submittedName>
        <fullName evidence="3">Thioredoxin domain-containing protein</fullName>
    </submittedName>
</protein>
<dbReference type="Proteomes" id="UP001431209">
    <property type="component" value="Unassembled WGS sequence"/>
</dbReference>
<keyword evidence="1" id="KW-0732">Signal</keyword>
<dbReference type="AlphaFoldDB" id="A0AAW2ZK79"/>
<dbReference type="GO" id="GO:0003756">
    <property type="term" value="F:protein disulfide isomerase activity"/>
    <property type="evidence" value="ECO:0007669"/>
    <property type="project" value="TreeGrafter"/>
</dbReference>
<dbReference type="GO" id="GO:0005783">
    <property type="term" value="C:endoplasmic reticulum"/>
    <property type="evidence" value="ECO:0007669"/>
    <property type="project" value="TreeGrafter"/>
</dbReference>
<keyword evidence="4" id="KW-1185">Reference proteome</keyword>
<name>A0AAW2ZK79_9EUKA</name>
<feature type="signal peptide" evidence="1">
    <location>
        <begin position="1"/>
        <end position="17"/>
    </location>
</feature>
<dbReference type="CDD" id="cd02961">
    <property type="entry name" value="PDI_a_family"/>
    <property type="match status" value="1"/>
</dbReference>
<sequence>MKLLVVLFLAIVGVVVAKSHHPKDRIEGLVEFTRESFSKAVAEGDVFVEVYADWCGNCQNAIPTMRHLGDKVDQIAKGVTIGKINGEKYKEFGNGRKFSAVNGYPTLIYVRKGTEKKDNAREYKGSMNSNDIVRWVNRQRRD</sequence>
<proteinExistence type="predicted"/>
<dbReference type="SUPFAM" id="SSF52833">
    <property type="entry name" value="Thioredoxin-like"/>
    <property type="match status" value="1"/>
</dbReference>
<accession>A0AAW2ZK79</accession>
<dbReference type="PANTHER" id="PTHR45672">
    <property type="entry name" value="PROTEIN DISULFIDE-ISOMERASE C17H9.14C-RELATED"/>
    <property type="match status" value="1"/>
</dbReference>
<dbReference type="InterPro" id="IPR013766">
    <property type="entry name" value="Thioredoxin_domain"/>
</dbReference>